<comment type="subcellular location">
    <subcellularLocation>
        <location evidence="1">Membrane</location>
        <topology evidence="1">Multi-pass membrane protein</topology>
    </subcellularLocation>
</comment>
<dbReference type="InterPro" id="IPR011701">
    <property type="entry name" value="MFS"/>
</dbReference>
<feature type="transmembrane region" description="Helical" evidence="6">
    <location>
        <begin position="27"/>
        <end position="48"/>
    </location>
</feature>
<dbReference type="Pfam" id="PF07690">
    <property type="entry name" value="MFS_1"/>
    <property type="match status" value="1"/>
</dbReference>
<feature type="transmembrane region" description="Helical" evidence="6">
    <location>
        <begin position="125"/>
        <end position="147"/>
    </location>
</feature>
<dbReference type="Gene3D" id="1.20.1250.20">
    <property type="entry name" value="MFS general substrate transporter like domains"/>
    <property type="match status" value="2"/>
</dbReference>
<dbReference type="InterPro" id="IPR036259">
    <property type="entry name" value="MFS_trans_sf"/>
</dbReference>
<keyword evidence="9" id="KW-1185">Reference proteome</keyword>
<evidence type="ECO:0000313" key="8">
    <source>
        <dbReference type="EMBL" id="SHO45804.1"/>
    </source>
</evidence>
<keyword evidence="2" id="KW-0813">Transport</keyword>
<feature type="transmembrane region" description="Helical" evidence="6">
    <location>
        <begin position="493"/>
        <end position="512"/>
    </location>
</feature>
<feature type="transmembrane region" description="Helical" evidence="6">
    <location>
        <begin position="401"/>
        <end position="422"/>
    </location>
</feature>
<dbReference type="PANTHER" id="PTHR12778">
    <property type="entry name" value="SOLUTE CARRIER FAMILY 33 ACETYL-COA TRANSPORTER -RELATED"/>
    <property type="match status" value="1"/>
</dbReference>
<name>A0A1M7Y1X7_9BACT</name>
<feature type="transmembrane region" description="Helical" evidence="6">
    <location>
        <begin position="461"/>
        <end position="481"/>
    </location>
</feature>
<reference evidence="8 9" key="1">
    <citation type="submission" date="2016-12" db="EMBL/GenBank/DDBJ databases">
        <authorList>
            <person name="Song W.-J."/>
            <person name="Kurnit D.M."/>
        </authorList>
    </citation>
    <scope>NUCLEOTIDE SEQUENCE [LARGE SCALE GENOMIC DNA]</scope>
    <source>
        <strain evidence="8 9">DSM 18488</strain>
    </source>
</reference>
<dbReference type="STRING" id="1121416.SAMN02745220_01216"/>
<feature type="domain" description="Major facilitator superfamily (MFS) profile" evidence="7">
    <location>
        <begin position="22"/>
        <end position="517"/>
    </location>
</feature>
<feature type="transmembrane region" description="Helical" evidence="6">
    <location>
        <begin position="241"/>
        <end position="259"/>
    </location>
</feature>
<dbReference type="SUPFAM" id="SSF103473">
    <property type="entry name" value="MFS general substrate transporter"/>
    <property type="match status" value="2"/>
</dbReference>
<evidence type="ECO:0000259" key="7">
    <source>
        <dbReference type="PROSITE" id="PS50850"/>
    </source>
</evidence>
<dbReference type="AlphaFoldDB" id="A0A1M7Y1X7"/>
<evidence type="ECO:0000256" key="3">
    <source>
        <dbReference type="ARBA" id="ARBA00022692"/>
    </source>
</evidence>
<feature type="transmembrane region" description="Helical" evidence="6">
    <location>
        <begin position="60"/>
        <end position="83"/>
    </location>
</feature>
<feature type="transmembrane region" description="Helical" evidence="6">
    <location>
        <begin position="373"/>
        <end position="394"/>
    </location>
</feature>
<evidence type="ECO:0000256" key="2">
    <source>
        <dbReference type="ARBA" id="ARBA00022448"/>
    </source>
</evidence>
<keyword evidence="5 6" id="KW-0472">Membrane</keyword>
<dbReference type="InterPro" id="IPR004752">
    <property type="entry name" value="AmpG_permease/AT-1"/>
</dbReference>
<feature type="transmembrane region" description="Helical" evidence="6">
    <location>
        <begin position="336"/>
        <end position="361"/>
    </location>
</feature>
<dbReference type="InterPro" id="IPR020846">
    <property type="entry name" value="MFS_dom"/>
</dbReference>
<feature type="transmembrane region" description="Helical" evidence="6">
    <location>
        <begin position="159"/>
        <end position="182"/>
    </location>
</feature>
<evidence type="ECO:0000313" key="9">
    <source>
        <dbReference type="Proteomes" id="UP000184603"/>
    </source>
</evidence>
<feature type="transmembrane region" description="Helical" evidence="6">
    <location>
        <begin position="279"/>
        <end position="307"/>
    </location>
</feature>
<dbReference type="PROSITE" id="PS50850">
    <property type="entry name" value="MFS"/>
    <property type="match status" value="1"/>
</dbReference>
<dbReference type="GO" id="GO:0022857">
    <property type="term" value="F:transmembrane transporter activity"/>
    <property type="evidence" value="ECO:0007669"/>
    <property type="project" value="InterPro"/>
</dbReference>
<sequence length="530" mass="57659">MRHENDTKRGWKETLTSWGHPRAVTMLFLGFSAGIPILLIFSTLSVWLREAGVSRSAVTFFSWAALGYSFKFIWAPLIDLLPLPLLTRILGRRRSWLLVSQLMIIAAICWMGLTDPVLSPTSLTSMAMAAVLLGFSSATQDIVIDAYRIESAEQSLQAMLASMYIAGYRVGMLVAGAGSLYLASWIGTSREAYNFSAWQGTYFIMAGIMLLGVMTTLVIIEPNRAKSNKLHEYTVGQYCRIVGLFLCMVMAFVTTFFNLGNLTVGWKSVMTAQLPLSGVILGFLIEAFRFGVALAAAALVAAILVRLNLVDRPMVRQTYVMPVKDFFQRYSMRSAVLLLVLVGFYRISDIVLGVVSNVFYVDLGFTNNEIATITKTFGLVMTLAGGFLGGMLTIRYGVMRILFVGALLSAATNLLFMVLASAGADISMLTLVIAADNLSAGLASTAFVAFLSALTSVSFTAVQYAIFSSVMTLFPKLIGGYSGSMVSSLGYETFFLITAGVGVPVLLLIWMVREEKGLQTADATSSKKEK</sequence>
<proteinExistence type="predicted"/>
<organism evidence="8 9">
    <name type="scientific">Desulfopila aestuarii DSM 18488</name>
    <dbReference type="NCBI Taxonomy" id="1121416"/>
    <lineage>
        <taxon>Bacteria</taxon>
        <taxon>Pseudomonadati</taxon>
        <taxon>Thermodesulfobacteriota</taxon>
        <taxon>Desulfobulbia</taxon>
        <taxon>Desulfobulbales</taxon>
        <taxon>Desulfocapsaceae</taxon>
        <taxon>Desulfopila</taxon>
    </lineage>
</organism>
<dbReference type="EMBL" id="FRFE01000004">
    <property type="protein sequence ID" value="SHO45804.1"/>
    <property type="molecule type" value="Genomic_DNA"/>
</dbReference>
<dbReference type="NCBIfam" id="TIGR00901">
    <property type="entry name" value="2A0125"/>
    <property type="match status" value="1"/>
</dbReference>
<dbReference type="RefSeq" id="WP_073612555.1">
    <property type="nucleotide sequence ID" value="NZ_FRFE01000004.1"/>
</dbReference>
<evidence type="ECO:0000256" key="5">
    <source>
        <dbReference type="ARBA" id="ARBA00023136"/>
    </source>
</evidence>
<dbReference type="OrthoDB" id="9787815at2"/>
<feature type="transmembrane region" description="Helical" evidence="6">
    <location>
        <begin position="202"/>
        <end position="220"/>
    </location>
</feature>
<gene>
    <name evidence="8" type="ORF">SAMN02745220_01216</name>
</gene>
<keyword evidence="4 6" id="KW-1133">Transmembrane helix</keyword>
<dbReference type="Proteomes" id="UP000184603">
    <property type="component" value="Unassembled WGS sequence"/>
</dbReference>
<accession>A0A1M7Y1X7</accession>
<dbReference type="GO" id="GO:0016020">
    <property type="term" value="C:membrane"/>
    <property type="evidence" value="ECO:0007669"/>
    <property type="project" value="UniProtKB-SubCell"/>
</dbReference>
<feature type="transmembrane region" description="Helical" evidence="6">
    <location>
        <begin position="95"/>
        <end position="113"/>
    </location>
</feature>
<evidence type="ECO:0000256" key="6">
    <source>
        <dbReference type="SAM" id="Phobius"/>
    </source>
</evidence>
<feature type="transmembrane region" description="Helical" evidence="6">
    <location>
        <begin position="428"/>
        <end position="454"/>
    </location>
</feature>
<dbReference type="PANTHER" id="PTHR12778:SF10">
    <property type="entry name" value="MAJOR FACILITATOR SUPERFAMILY DOMAIN-CONTAINING PROTEIN 3"/>
    <property type="match status" value="1"/>
</dbReference>
<evidence type="ECO:0000256" key="1">
    <source>
        <dbReference type="ARBA" id="ARBA00004141"/>
    </source>
</evidence>
<keyword evidence="3 6" id="KW-0812">Transmembrane</keyword>
<evidence type="ECO:0000256" key="4">
    <source>
        <dbReference type="ARBA" id="ARBA00022989"/>
    </source>
</evidence>
<protein>
    <submittedName>
        <fullName evidence="8">MFS transporter, PAT family, beta-lactamase induction signal transducer AmpG</fullName>
    </submittedName>
</protein>